<evidence type="ECO:0000256" key="3">
    <source>
        <dbReference type="ARBA" id="ARBA00023157"/>
    </source>
</evidence>
<dbReference type="PANTHER" id="PTHR30111">
    <property type="entry name" value="33 KDA CHAPERONIN"/>
    <property type="match status" value="1"/>
</dbReference>
<evidence type="ECO:0000256" key="4">
    <source>
        <dbReference type="ARBA" id="ARBA00023186"/>
    </source>
</evidence>
<dbReference type="KEGG" id="xbc:ELE36_03500"/>
<name>A0A411HG89_9GAMM</name>
<dbReference type="InterPro" id="IPR000397">
    <property type="entry name" value="Heat_shock_Hsp33"/>
</dbReference>
<dbReference type="GO" id="GO:0044183">
    <property type="term" value="F:protein folding chaperone"/>
    <property type="evidence" value="ECO:0007669"/>
    <property type="project" value="TreeGrafter"/>
</dbReference>
<evidence type="ECO:0000313" key="7">
    <source>
        <dbReference type="Proteomes" id="UP000291562"/>
    </source>
</evidence>
<gene>
    <name evidence="6" type="ORF">ELE36_03500</name>
</gene>
<dbReference type="GO" id="GO:0005737">
    <property type="term" value="C:cytoplasm"/>
    <property type="evidence" value="ECO:0007669"/>
    <property type="project" value="InterPro"/>
</dbReference>
<dbReference type="SUPFAM" id="SSF64397">
    <property type="entry name" value="Hsp33 domain"/>
    <property type="match status" value="1"/>
</dbReference>
<dbReference type="Pfam" id="PF01430">
    <property type="entry name" value="HSP33"/>
    <property type="match status" value="1"/>
</dbReference>
<reference evidence="6 7" key="1">
    <citation type="submission" date="2019-01" db="EMBL/GenBank/DDBJ databases">
        <title>Pseudolysobacter antarctica gen. nov., sp. nov., isolated from Fildes Peninsula, Antarctica.</title>
        <authorList>
            <person name="Wei Z."/>
            <person name="Peng F."/>
        </authorList>
    </citation>
    <scope>NUCLEOTIDE SEQUENCE [LARGE SCALE GENOMIC DNA]</scope>
    <source>
        <strain evidence="6 7">AQ6-296</strain>
    </source>
</reference>
<dbReference type="Gene3D" id="3.55.30.10">
    <property type="entry name" value="Hsp33 domain"/>
    <property type="match status" value="1"/>
</dbReference>
<keyword evidence="4" id="KW-0143">Chaperone</keyword>
<evidence type="ECO:0000256" key="2">
    <source>
        <dbReference type="ARBA" id="ARBA00022833"/>
    </source>
</evidence>
<dbReference type="InterPro" id="IPR023212">
    <property type="entry name" value="Hsp33_helix_hairpin_bin_dom_sf"/>
</dbReference>
<dbReference type="GO" id="GO:0051082">
    <property type="term" value="F:unfolded protein binding"/>
    <property type="evidence" value="ECO:0007669"/>
    <property type="project" value="InterPro"/>
</dbReference>
<protein>
    <submittedName>
        <fullName evidence="6">Hsp33 family molecular chaperone HslO</fullName>
    </submittedName>
</protein>
<dbReference type="Gene3D" id="3.90.1280.10">
    <property type="entry name" value="HSP33 redox switch-like"/>
    <property type="match status" value="1"/>
</dbReference>
<sequence length="296" mass="32334">MADNSDFLQRFMLENAGVSGAMVRLESTWTHVRERADYPPSVARVLAETLAASALFTGNIKFQGRLSIQLKGGETLPLVFSECTHEGRLRGLARWQDEIAADFPVGSSGVVVAITIEHADSQLRSQGLVSVEENASLAAAFEQYFDRSEQLPTRLLLASDGIRCGGIMLQRVASAGGHDAVVDADAWNRVNHLLATLSAEELLNLPAEILLQRVFHEEDVRLAALRPLHFGCSCSRERVGGMLRALGHDEALAAVREDGTAEVICEFCNTSYRFDSVDIELLFSDQPVSPAPRTNQ</sequence>
<dbReference type="PIRSF" id="PIRSF005261">
    <property type="entry name" value="Heat_shock_Hsp33"/>
    <property type="match status" value="1"/>
</dbReference>
<dbReference type="Gene3D" id="1.10.287.480">
    <property type="entry name" value="helix hairpin bin"/>
    <property type="match status" value="1"/>
</dbReference>
<organism evidence="6 7">
    <name type="scientific">Pseudolysobacter antarcticus</name>
    <dbReference type="NCBI Taxonomy" id="2511995"/>
    <lineage>
        <taxon>Bacteria</taxon>
        <taxon>Pseudomonadati</taxon>
        <taxon>Pseudomonadota</taxon>
        <taxon>Gammaproteobacteria</taxon>
        <taxon>Lysobacterales</taxon>
        <taxon>Rhodanobacteraceae</taxon>
        <taxon>Pseudolysobacter</taxon>
    </lineage>
</organism>
<keyword evidence="5" id="KW-0676">Redox-active center</keyword>
<dbReference type="InterPro" id="IPR016153">
    <property type="entry name" value="Heat_shock_Hsp33_N"/>
</dbReference>
<dbReference type="RefSeq" id="WP_129831775.1">
    <property type="nucleotide sequence ID" value="NZ_CP035704.1"/>
</dbReference>
<dbReference type="SUPFAM" id="SSF118352">
    <property type="entry name" value="HSP33 redox switch-like"/>
    <property type="match status" value="1"/>
</dbReference>
<dbReference type="OrthoDB" id="9793753at2"/>
<evidence type="ECO:0000256" key="1">
    <source>
        <dbReference type="ARBA" id="ARBA00022490"/>
    </source>
</evidence>
<dbReference type="PANTHER" id="PTHR30111:SF1">
    <property type="entry name" value="33 KDA CHAPERONIN"/>
    <property type="match status" value="1"/>
</dbReference>
<proteinExistence type="predicted"/>
<keyword evidence="1" id="KW-0963">Cytoplasm</keyword>
<keyword evidence="7" id="KW-1185">Reference proteome</keyword>
<dbReference type="GO" id="GO:0042026">
    <property type="term" value="P:protein refolding"/>
    <property type="evidence" value="ECO:0007669"/>
    <property type="project" value="TreeGrafter"/>
</dbReference>
<evidence type="ECO:0000313" key="6">
    <source>
        <dbReference type="EMBL" id="QBB69518.1"/>
    </source>
</evidence>
<keyword evidence="2" id="KW-0862">Zinc</keyword>
<dbReference type="AlphaFoldDB" id="A0A411HG89"/>
<dbReference type="Proteomes" id="UP000291562">
    <property type="component" value="Chromosome"/>
</dbReference>
<dbReference type="InterPro" id="IPR016154">
    <property type="entry name" value="Heat_shock_Hsp33_C"/>
</dbReference>
<evidence type="ECO:0000256" key="5">
    <source>
        <dbReference type="ARBA" id="ARBA00023284"/>
    </source>
</evidence>
<accession>A0A411HG89</accession>
<dbReference type="CDD" id="cd00498">
    <property type="entry name" value="Hsp33"/>
    <property type="match status" value="1"/>
</dbReference>
<keyword evidence="3" id="KW-1015">Disulfide bond</keyword>
<dbReference type="EMBL" id="CP035704">
    <property type="protein sequence ID" value="QBB69518.1"/>
    <property type="molecule type" value="Genomic_DNA"/>
</dbReference>